<feature type="transmembrane region" description="Helical" evidence="9">
    <location>
        <begin position="42"/>
        <end position="59"/>
    </location>
</feature>
<dbReference type="Pfam" id="PF02518">
    <property type="entry name" value="HATPase_c"/>
    <property type="match status" value="1"/>
</dbReference>
<keyword evidence="5" id="KW-0547">Nucleotide-binding</keyword>
<reference evidence="11 12" key="1">
    <citation type="journal article" date="2016" name="Front. Microbiol.">
        <title>Microevolution Analysis of Bacillus coahuilensis Unveils Differences in Phosphorus Acquisition Strategies and Their Regulation.</title>
        <authorList>
            <person name="Gomez-Lunar Z."/>
            <person name="Hernandez-Gonzalez I."/>
            <person name="Rodriguez-Torres M.D."/>
            <person name="Souza V."/>
            <person name="Olmedo-Alvarez G."/>
        </authorList>
    </citation>
    <scope>NUCLEOTIDE SEQUENCE [LARGE SCALE GENOMIC DNA]</scope>
    <source>
        <strain evidence="12">p1.1.43</strain>
    </source>
</reference>
<dbReference type="Gene3D" id="1.20.5.1930">
    <property type="match status" value="1"/>
</dbReference>
<evidence type="ECO:0000256" key="3">
    <source>
        <dbReference type="ARBA" id="ARBA00022553"/>
    </source>
</evidence>
<evidence type="ECO:0000256" key="4">
    <source>
        <dbReference type="ARBA" id="ARBA00022679"/>
    </source>
</evidence>
<dbReference type="AlphaFoldDB" id="A0A147K531"/>
<dbReference type="Gene3D" id="3.30.565.10">
    <property type="entry name" value="Histidine kinase-like ATPase, C-terminal domain"/>
    <property type="match status" value="1"/>
</dbReference>
<keyword evidence="9" id="KW-0472">Membrane</keyword>
<dbReference type="GO" id="GO:0016020">
    <property type="term" value="C:membrane"/>
    <property type="evidence" value="ECO:0007669"/>
    <property type="project" value="InterPro"/>
</dbReference>
<organism evidence="11 12">
    <name type="scientific">Bacillus coahuilensis p1.1.43</name>
    <dbReference type="NCBI Taxonomy" id="1150625"/>
    <lineage>
        <taxon>Bacteria</taxon>
        <taxon>Bacillati</taxon>
        <taxon>Bacillota</taxon>
        <taxon>Bacilli</taxon>
        <taxon>Bacillales</taxon>
        <taxon>Bacillaceae</taxon>
        <taxon>Bacillus</taxon>
    </lineage>
</organism>
<dbReference type="RefSeq" id="WP_010170610.1">
    <property type="nucleotide sequence ID" value="NZ_LDYG01000048.1"/>
</dbReference>
<dbReference type="Proteomes" id="UP000074108">
    <property type="component" value="Unassembled WGS sequence"/>
</dbReference>
<dbReference type="PANTHER" id="PTHR24421:SF10">
    <property type="entry name" value="NITRATE_NITRITE SENSOR PROTEIN NARQ"/>
    <property type="match status" value="1"/>
</dbReference>
<feature type="transmembrane region" description="Helical" evidence="9">
    <location>
        <begin position="114"/>
        <end position="134"/>
    </location>
</feature>
<dbReference type="InterPro" id="IPR050482">
    <property type="entry name" value="Sensor_HK_TwoCompSys"/>
</dbReference>
<keyword evidence="3" id="KW-0597">Phosphoprotein</keyword>
<dbReference type="GO" id="GO:0005524">
    <property type="term" value="F:ATP binding"/>
    <property type="evidence" value="ECO:0007669"/>
    <property type="project" value="UniProtKB-KW"/>
</dbReference>
<evidence type="ECO:0000256" key="8">
    <source>
        <dbReference type="ARBA" id="ARBA00023012"/>
    </source>
</evidence>
<evidence type="ECO:0000259" key="10">
    <source>
        <dbReference type="SMART" id="SM00387"/>
    </source>
</evidence>
<keyword evidence="9" id="KW-0812">Transmembrane</keyword>
<proteinExistence type="predicted"/>
<keyword evidence="12" id="KW-1185">Reference proteome</keyword>
<dbReference type="GO" id="GO:0046983">
    <property type="term" value="F:protein dimerization activity"/>
    <property type="evidence" value="ECO:0007669"/>
    <property type="project" value="InterPro"/>
</dbReference>
<protein>
    <recommendedName>
        <fullName evidence="2">histidine kinase</fullName>
        <ecNumber evidence="2">2.7.13.3</ecNumber>
    </recommendedName>
</protein>
<dbReference type="PANTHER" id="PTHR24421">
    <property type="entry name" value="NITRATE/NITRITE SENSOR PROTEIN NARX-RELATED"/>
    <property type="match status" value="1"/>
</dbReference>
<dbReference type="CDD" id="cd16917">
    <property type="entry name" value="HATPase_UhpB-NarQ-NarX-like"/>
    <property type="match status" value="1"/>
</dbReference>
<dbReference type="STRING" id="1150625.Q75_14625"/>
<feature type="transmembrane region" description="Helical" evidence="9">
    <location>
        <begin position="66"/>
        <end position="85"/>
    </location>
</feature>
<dbReference type="PATRIC" id="fig|1150625.3.peg.3060"/>
<evidence type="ECO:0000256" key="2">
    <source>
        <dbReference type="ARBA" id="ARBA00012438"/>
    </source>
</evidence>
<accession>A0A147K531</accession>
<dbReference type="InterPro" id="IPR003594">
    <property type="entry name" value="HATPase_dom"/>
</dbReference>
<dbReference type="GO" id="GO:0000155">
    <property type="term" value="F:phosphorelay sensor kinase activity"/>
    <property type="evidence" value="ECO:0007669"/>
    <property type="project" value="InterPro"/>
</dbReference>
<evidence type="ECO:0000256" key="7">
    <source>
        <dbReference type="ARBA" id="ARBA00022840"/>
    </source>
</evidence>
<evidence type="ECO:0000256" key="5">
    <source>
        <dbReference type="ARBA" id="ARBA00022741"/>
    </source>
</evidence>
<keyword evidence="6" id="KW-0418">Kinase</keyword>
<evidence type="ECO:0000256" key="9">
    <source>
        <dbReference type="SAM" id="Phobius"/>
    </source>
</evidence>
<feature type="transmembrane region" description="Helical" evidence="9">
    <location>
        <begin position="140"/>
        <end position="157"/>
    </location>
</feature>
<keyword evidence="4" id="KW-0808">Transferase</keyword>
<keyword evidence="7" id="KW-0067">ATP-binding</keyword>
<name>A0A147K531_9BACI</name>
<dbReference type="InterPro" id="IPR011712">
    <property type="entry name" value="Sig_transdc_His_kin_sub3_dim/P"/>
</dbReference>
<dbReference type="InterPro" id="IPR036890">
    <property type="entry name" value="HATPase_C_sf"/>
</dbReference>
<sequence length="403" mass="46093">MNSIRKWMWIDYVLSFVRLFFYATGIIYFISNPAEMGMNETLFFLWFFLCIAAPHLFWNPRYIHDVLFAITEFILIGSFYIYFTFFLKTPTGFTLLMMSALVIGFIARKHTLIFSPIVLIMLTACVVYLDGAFVDILNNLFVLVMLFTFGYMFNQLLSTQSAMKKLLEENEKQTTIIHTQNKALEQYVSKVEELTLESERSRIAGELHDTIGHIFTSVIVGMDAVIYLIDSSPETAKSRLEKLRSAAKTSLQEVRSQIHNMAREEEHVSLSTKLKNLTTEFSEYTNTDVSIQTTGQEYPITRSISIILIRCLQEALTNAKRHGEANKIIVVLHFNPSEVRLSVHDNGKGQEDLQFGFGLQTMNDRLSLVNGVLTVKSDERTGTQLTCIVPIKEDVYENKTNVS</sequence>
<keyword evidence="9" id="KW-1133">Transmembrane helix</keyword>
<evidence type="ECO:0000313" key="12">
    <source>
        <dbReference type="Proteomes" id="UP000074108"/>
    </source>
</evidence>
<feature type="domain" description="Histidine kinase/HSP90-like ATPase" evidence="10">
    <location>
        <begin position="303"/>
        <end position="393"/>
    </location>
</feature>
<evidence type="ECO:0000256" key="1">
    <source>
        <dbReference type="ARBA" id="ARBA00000085"/>
    </source>
</evidence>
<dbReference type="SMART" id="SM00387">
    <property type="entry name" value="HATPase_c"/>
    <property type="match status" value="1"/>
</dbReference>
<gene>
    <name evidence="11" type="ORF">Q75_14625</name>
</gene>
<dbReference type="Pfam" id="PF07730">
    <property type="entry name" value="HisKA_3"/>
    <property type="match status" value="1"/>
</dbReference>
<evidence type="ECO:0000256" key="6">
    <source>
        <dbReference type="ARBA" id="ARBA00022777"/>
    </source>
</evidence>
<evidence type="ECO:0000313" key="11">
    <source>
        <dbReference type="EMBL" id="KUP04689.1"/>
    </source>
</evidence>
<keyword evidence="8" id="KW-0902">Two-component regulatory system</keyword>
<comment type="catalytic activity">
    <reaction evidence="1">
        <text>ATP + protein L-histidine = ADP + protein N-phospho-L-histidine.</text>
        <dbReference type="EC" id="2.7.13.3"/>
    </reaction>
</comment>
<dbReference type="SUPFAM" id="SSF55874">
    <property type="entry name" value="ATPase domain of HSP90 chaperone/DNA topoisomerase II/histidine kinase"/>
    <property type="match status" value="1"/>
</dbReference>
<feature type="transmembrane region" description="Helical" evidence="9">
    <location>
        <begin position="12"/>
        <end position="30"/>
    </location>
</feature>
<dbReference type="EMBL" id="LDYG01000048">
    <property type="protein sequence ID" value="KUP04689.1"/>
    <property type="molecule type" value="Genomic_DNA"/>
</dbReference>
<comment type="caution">
    <text evidence="11">The sequence shown here is derived from an EMBL/GenBank/DDBJ whole genome shotgun (WGS) entry which is preliminary data.</text>
</comment>
<dbReference type="EC" id="2.7.13.3" evidence="2"/>